<dbReference type="Gene3D" id="3.30.1150.10">
    <property type="match status" value="2"/>
</dbReference>
<dbReference type="Pfam" id="PF03544">
    <property type="entry name" value="TonB_C"/>
    <property type="match status" value="2"/>
</dbReference>
<protein>
    <submittedName>
        <fullName evidence="2">Energy transducer TonB</fullName>
    </submittedName>
</protein>
<reference evidence="2" key="1">
    <citation type="submission" date="2020-06" db="EMBL/GenBank/DDBJ databases">
        <title>Legume-microbial interactions unlock mineral nutrients during tropical forest succession.</title>
        <authorList>
            <person name="Epihov D.Z."/>
        </authorList>
    </citation>
    <scope>NUCLEOTIDE SEQUENCE [LARGE SCALE GENOMIC DNA]</scope>
    <source>
        <strain evidence="2">Pan2503</strain>
    </source>
</reference>
<dbReference type="InterPro" id="IPR051045">
    <property type="entry name" value="TonB-dependent_transducer"/>
</dbReference>
<dbReference type="Proteomes" id="UP000567293">
    <property type="component" value="Unassembled WGS sequence"/>
</dbReference>
<evidence type="ECO:0000313" key="2">
    <source>
        <dbReference type="EMBL" id="MBA0083892.1"/>
    </source>
</evidence>
<keyword evidence="3" id="KW-1185">Reference proteome</keyword>
<dbReference type="EMBL" id="JACDQQ010000280">
    <property type="protein sequence ID" value="MBA0083892.1"/>
    <property type="molecule type" value="Genomic_DNA"/>
</dbReference>
<feature type="non-terminal residue" evidence="2">
    <location>
        <position position="1"/>
    </location>
</feature>
<dbReference type="GO" id="GO:0055085">
    <property type="term" value="P:transmembrane transport"/>
    <property type="evidence" value="ECO:0007669"/>
    <property type="project" value="InterPro"/>
</dbReference>
<evidence type="ECO:0000313" key="3">
    <source>
        <dbReference type="Proteomes" id="UP000567293"/>
    </source>
</evidence>
<dbReference type="Pfam" id="PF13365">
    <property type="entry name" value="Trypsin_2"/>
    <property type="match status" value="1"/>
</dbReference>
<accession>A0A7V8NML0</accession>
<dbReference type="Gene3D" id="2.40.10.120">
    <property type="match status" value="1"/>
</dbReference>
<dbReference type="AlphaFoldDB" id="A0A7V8NML0"/>
<gene>
    <name evidence="2" type="ORF">HRJ53_02755</name>
</gene>
<dbReference type="SUPFAM" id="SSF50494">
    <property type="entry name" value="Trypsin-like serine proteases"/>
    <property type="match status" value="1"/>
</dbReference>
<feature type="domain" description="TonB C-terminal" evidence="1">
    <location>
        <begin position="319"/>
        <end position="379"/>
    </location>
</feature>
<name>A0A7V8NML0_9BACT</name>
<comment type="caution">
    <text evidence="2">The sequence shown here is derived from an EMBL/GenBank/DDBJ whole genome shotgun (WGS) entry which is preliminary data.</text>
</comment>
<dbReference type="SUPFAM" id="SSF74653">
    <property type="entry name" value="TolA/TonB C-terminal domain"/>
    <property type="match status" value="2"/>
</dbReference>
<sequence length="411" mass="44898">LHVLVELPSGQRRLLKAEVVATDWEHDVAVLRATPNPFEGGYRVAFLPLATDRLSPGKSVVSVSLRPSSLEEAYTFDEPLVDRSQGQVLSYQYTRTPNGREIELLLYSQRVIPGQSGSPVISEESGEVEGFIEGRWLHPTAIPFVTTSEQVDPSPGAAVRIHYAISLLQQNGIPWHATLEGTKLAESPVEKAKGFSGPTPLSLVAAPFPPQALFGGEILFDAKVDARGQLTDVRVVQSQSPFLEEVLGAVETWSFLPARQDGRPVASRIGIVFQFAQPFLPKLTARVHEYKETGTDTKDRAALPLFTLEPEYPPTSIGEGSVILNELVDREGHVTSMHVVRDLESLTAPTVAAVKQWKFAAGRRAGEGAESDVIVVVTFRRPAVASRTLRPANGRSCGVSMRGHCLFWQRP</sequence>
<proteinExistence type="predicted"/>
<dbReference type="InterPro" id="IPR037682">
    <property type="entry name" value="TonB_C"/>
</dbReference>
<feature type="domain" description="TonB C-terminal" evidence="1">
    <location>
        <begin position="216"/>
        <end position="274"/>
    </location>
</feature>
<evidence type="ECO:0000259" key="1">
    <source>
        <dbReference type="Pfam" id="PF03544"/>
    </source>
</evidence>
<organism evidence="2 3">
    <name type="scientific">Candidatus Acidiferrum panamense</name>
    <dbReference type="NCBI Taxonomy" id="2741543"/>
    <lineage>
        <taxon>Bacteria</taxon>
        <taxon>Pseudomonadati</taxon>
        <taxon>Acidobacteriota</taxon>
        <taxon>Terriglobia</taxon>
        <taxon>Candidatus Acidiferrales</taxon>
        <taxon>Candidatus Acidiferrum</taxon>
    </lineage>
</organism>
<dbReference type="PANTHER" id="PTHR33446">
    <property type="entry name" value="PROTEIN TONB-RELATED"/>
    <property type="match status" value="1"/>
</dbReference>
<dbReference type="InterPro" id="IPR009003">
    <property type="entry name" value="Peptidase_S1_PA"/>
</dbReference>